<protein>
    <submittedName>
        <fullName evidence="2">Uncharacterized protein</fullName>
    </submittedName>
</protein>
<dbReference type="AlphaFoldDB" id="A0A4U7AS35"/>
<comment type="caution">
    <text evidence="2">The sequence shown here is derived from an EMBL/GenBank/DDBJ whole genome shotgun (WGS) entry which is preliminary data.</text>
</comment>
<sequence>MSADTIGQQPHALQESSLDTSQRRASVADEAPAGESYQSAPEGQLLPPANFRPFFTLVEDGNSGEHYHPAVHYIFSDDDPDTLTSSIIDTFQPESEDPNHRLVLVDVGEDGRTIKSANSLSSSWQVSQASIVPAPSWTETGPEATTEGLMLKVEGAEAKKLAVKEKATEEPEDVVQRMEADIEIYTERLKHLQSVMAKSSML</sequence>
<evidence type="ECO:0000313" key="2">
    <source>
        <dbReference type="EMBL" id="TKX21103.1"/>
    </source>
</evidence>
<name>A0A4U7AS35_9PEZI</name>
<proteinExistence type="predicted"/>
<dbReference type="EMBL" id="PTQR01000082">
    <property type="protein sequence ID" value="TKX21103.1"/>
    <property type="molecule type" value="Genomic_DNA"/>
</dbReference>
<feature type="region of interest" description="Disordered" evidence="1">
    <location>
        <begin position="1"/>
        <end position="46"/>
    </location>
</feature>
<evidence type="ECO:0000313" key="3">
    <source>
        <dbReference type="Proteomes" id="UP000308133"/>
    </source>
</evidence>
<evidence type="ECO:0000256" key="1">
    <source>
        <dbReference type="SAM" id="MobiDB-lite"/>
    </source>
</evidence>
<accession>A0A4U7AS35</accession>
<dbReference type="Gene3D" id="2.60.270.60">
    <property type="match status" value="1"/>
</dbReference>
<gene>
    <name evidence="2" type="ORF">C1H76_6644</name>
</gene>
<reference evidence="2 3" key="1">
    <citation type="submission" date="2018-02" db="EMBL/GenBank/DDBJ databases">
        <title>Draft genome sequences of Elsinoe sp., causing black scab on jojoba.</title>
        <authorList>
            <person name="Stodart B."/>
            <person name="Jeffress S."/>
            <person name="Ash G."/>
            <person name="Arun Chinnappa K."/>
        </authorList>
    </citation>
    <scope>NUCLEOTIDE SEQUENCE [LARGE SCALE GENOMIC DNA]</scope>
    <source>
        <strain evidence="2 3">Hillstone_2</strain>
    </source>
</reference>
<feature type="compositionally biased region" description="Polar residues" evidence="1">
    <location>
        <begin position="14"/>
        <end position="24"/>
    </location>
</feature>
<dbReference type="Proteomes" id="UP000308133">
    <property type="component" value="Unassembled WGS sequence"/>
</dbReference>
<organism evidence="2 3">
    <name type="scientific">Elsinoe australis</name>
    <dbReference type="NCBI Taxonomy" id="40998"/>
    <lineage>
        <taxon>Eukaryota</taxon>
        <taxon>Fungi</taxon>
        <taxon>Dikarya</taxon>
        <taxon>Ascomycota</taxon>
        <taxon>Pezizomycotina</taxon>
        <taxon>Dothideomycetes</taxon>
        <taxon>Dothideomycetidae</taxon>
        <taxon>Myriangiales</taxon>
        <taxon>Elsinoaceae</taxon>
        <taxon>Elsinoe</taxon>
    </lineage>
</organism>